<feature type="repeat" description="Pumilio" evidence="2">
    <location>
        <begin position="523"/>
        <end position="558"/>
    </location>
</feature>
<protein>
    <submittedName>
        <fullName evidence="5">Pumilio homology domain family member</fullName>
    </submittedName>
</protein>
<reference evidence="5" key="1">
    <citation type="submission" date="2022-08" db="EMBL/GenBank/DDBJ databases">
        <title>Novel sulphate-reducing endosymbionts in the free-living metamonad Anaeramoeba.</title>
        <authorList>
            <person name="Jerlstrom-Hultqvist J."/>
            <person name="Cepicka I."/>
            <person name="Gallot-Lavallee L."/>
            <person name="Salas-Leiva D."/>
            <person name="Curtis B.A."/>
            <person name="Zahonova K."/>
            <person name="Pipaliya S."/>
            <person name="Dacks J."/>
            <person name="Roger A.J."/>
        </authorList>
    </citation>
    <scope>NUCLEOTIDE SEQUENCE</scope>
    <source>
        <strain evidence="5">Busselton2</strain>
    </source>
</reference>
<evidence type="ECO:0000313" key="6">
    <source>
        <dbReference type="Proteomes" id="UP001146793"/>
    </source>
</evidence>
<feature type="region of interest" description="Disordered" evidence="3">
    <location>
        <begin position="399"/>
        <end position="427"/>
    </location>
</feature>
<feature type="compositionally biased region" description="Low complexity" evidence="3">
    <location>
        <begin position="152"/>
        <end position="176"/>
    </location>
</feature>
<feature type="region of interest" description="Disordered" evidence="3">
    <location>
        <begin position="1"/>
        <end position="28"/>
    </location>
</feature>
<feature type="compositionally biased region" description="Polar residues" evidence="3">
    <location>
        <begin position="203"/>
        <end position="214"/>
    </location>
</feature>
<feature type="region of interest" description="Disordered" evidence="3">
    <location>
        <begin position="195"/>
        <end position="214"/>
    </location>
</feature>
<feature type="compositionally biased region" description="Low complexity" evidence="3">
    <location>
        <begin position="278"/>
        <end position="307"/>
    </location>
</feature>
<feature type="repeat" description="Pumilio" evidence="2">
    <location>
        <begin position="632"/>
        <end position="667"/>
    </location>
</feature>
<dbReference type="PROSITE" id="PS50303">
    <property type="entry name" value="PUM_HD"/>
    <property type="match status" value="1"/>
</dbReference>
<feature type="repeat" description="Pumilio" evidence="2">
    <location>
        <begin position="596"/>
        <end position="631"/>
    </location>
</feature>
<feature type="repeat" description="Pumilio" evidence="2">
    <location>
        <begin position="738"/>
        <end position="777"/>
    </location>
</feature>
<dbReference type="Pfam" id="PF00806">
    <property type="entry name" value="PUF"/>
    <property type="match status" value="8"/>
</dbReference>
<dbReference type="InterPro" id="IPR011989">
    <property type="entry name" value="ARM-like"/>
</dbReference>
<name>A0AAV7ZAC5_9EUKA</name>
<feature type="region of interest" description="Disordered" evidence="3">
    <location>
        <begin position="152"/>
        <end position="183"/>
    </location>
</feature>
<sequence>MSFNDNQQQQQQQQQITNPKSGTPNLSFGQQNIFAYDTKFAQFFVPSNTKTNVGQKITNNKRSDHFRKKPNHTKNLSWEIPQFTNFKNSSSFKELQDHNSTKTPYNLNSINYNNQTNNYFNKTIEPQKASYLWGYEKNKNSQLNQSKINNSNNNNNMNNQNNFNNNINHNDYSNRNPKNNYHFNQDLLNFTTNKKKLTKSRSHSPISSQNNLETRITNEKKDLLYEKNQLNKIPIPISNLQLQNNQIGKLNSNNLLNNQNNLNVNQNQMNHNHINQNQNQNRQNQNHNRQNRNQNQNEKNKFNVNNLSQRTRNKIHLSKLRRKPRERRSWSIALKTQIQKREFLTQIDVKKNYQQYYSNFPINGEQFLQPKIIPQSQINPKIQEQSNKYQPTNIYNNQIQQKNNEKLRENEKQKQQKEEMDQKKENGQEQLLINQQLNETNNSKKNIQPSPRTIELRSFGHRRSVSYDSGKVPINANYERLTSIEDVVGRIYLVAKDQFGCRFLQKQIENTKDTKITKIILDEISNHLIEIIIDPFGNYLIQKMFEYSTIEDKSLIFKQISPELPSISLNQYGTRAVQKMIELINHPDHSSILIHGIKSAFVELANDSNGNHILQKCLYKLTEEDKKYIYQGMVDHCVLISTHKHGCCVMQRSIDSAKDEDLELIIQTIIDNAFILIQDRYANYVIQYILNKGFRWNEIAETVKQNLYSFSIQKFSSNVVEKCLNVFNYQYKQLLIYELIIQPKNKILKLLKDRYANYVVQTALDVANDKDNEKLSDVIFPHLPSLKKTRYGKKIQQKIYRNTTLTEKLTLSQKRNMGHGKSKSWQRSTTLKKW</sequence>
<evidence type="ECO:0000256" key="1">
    <source>
        <dbReference type="ARBA" id="ARBA00022737"/>
    </source>
</evidence>
<dbReference type="PANTHER" id="PTHR12537:SF13">
    <property type="entry name" value="PUMILIO HOMOLOGY DOMAIN FAMILY MEMBER 4"/>
    <property type="match status" value="1"/>
</dbReference>
<feature type="compositionally biased region" description="Basic residues" evidence="3">
    <location>
        <begin position="816"/>
        <end position="834"/>
    </location>
</feature>
<comment type="caution">
    <text evidence="5">The sequence shown here is derived from an EMBL/GenBank/DDBJ whole genome shotgun (WGS) entry which is preliminary data.</text>
</comment>
<dbReference type="InterPro" id="IPR033712">
    <property type="entry name" value="Pumilio_RNA-bd"/>
</dbReference>
<feature type="repeat" description="Pumilio" evidence="2">
    <location>
        <begin position="559"/>
        <end position="595"/>
    </location>
</feature>
<evidence type="ECO:0000313" key="5">
    <source>
        <dbReference type="EMBL" id="KAJ3436644.1"/>
    </source>
</evidence>
<dbReference type="EMBL" id="JANTQA010000036">
    <property type="protein sequence ID" value="KAJ3436644.1"/>
    <property type="molecule type" value="Genomic_DNA"/>
</dbReference>
<dbReference type="Proteomes" id="UP001146793">
    <property type="component" value="Unassembled WGS sequence"/>
</dbReference>
<dbReference type="PROSITE" id="PS50302">
    <property type="entry name" value="PUM"/>
    <property type="match status" value="7"/>
</dbReference>
<dbReference type="AlphaFoldDB" id="A0AAV7ZAC5"/>
<dbReference type="PANTHER" id="PTHR12537">
    <property type="entry name" value="RNA BINDING PROTEIN PUMILIO-RELATED"/>
    <property type="match status" value="1"/>
</dbReference>
<dbReference type="SUPFAM" id="SSF48371">
    <property type="entry name" value="ARM repeat"/>
    <property type="match status" value="1"/>
</dbReference>
<dbReference type="Gene3D" id="1.25.10.10">
    <property type="entry name" value="Leucine-rich Repeat Variant"/>
    <property type="match status" value="1"/>
</dbReference>
<keyword evidence="1" id="KW-0677">Repeat</keyword>
<evidence type="ECO:0000256" key="3">
    <source>
        <dbReference type="SAM" id="MobiDB-lite"/>
    </source>
</evidence>
<dbReference type="InterPro" id="IPR033133">
    <property type="entry name" value="PUM-HD"/>
</dbReference>
<dbReference type="FunFam" id="1.25.10.10:FF:000237">
    <property type="entry name" value="Pumilio homolog 9"/>
    <property type="match status" value="1"/>
</dbReference>
<feature type="compositionally biased region" description="Basic residues" evidence="3">
    <location>
        <begin position="311"/>
        <end position="326"/>
    </location>
</feature>
<dbReference type="GO" id="GO:0005737">
    <property type="term" value="C:cytoplasm"/>
    <property type="evidence" value="ECO:0007669"/>
    <property type="project" value="TreeGrafter"/>
</dbReference>
<gene>
    <name evidence="5" type="ORF">M0812_18705</name>
</gene>
<evidence type="ECO:0000259" key="4">
    <source>
        <dbReference type="PROSITE" id="PS50303"/>
    </source>
</evidence>
<feature type="domain" description="PUM-HD" evidence="4">
    <location>
        <begin position="461"/>
        <end position="803"/>
    </location>
</feature>
<dbReference type="InterPro" id="IPR016024">
    <property type="entry name" value="ARM-type_fold"/>
</dbReference>
<feature type="compositionally biased region" description="Basic and acidic residues" evidence="3">
    <location>
        <begin position="403"/>
        <end position="427"/>
    </location>
</feature>
<feature type="region of interest" description="Disordered" evidence="3">
    <location>
        <begin position="278"/>
        <end position="328"/>
    </location>
</feature>
<dbReference type="SMART" id="SM00025">
    <property type="entry name" value="Pumilio"/>
    <property type="match status" value="9"/>
</dbReference>
<feature type="repeat" description="Pumilio" evidence="2">
    <location>
        <begin position="486"/>
        <end position="522"/>
    </location>
</feature>
<feature type="compositionally biased region" description="Polar residues" evidence="3">
    <location>
        <begin position="16"/>
        <end position="28"/>
    </location>
</feature>
<dbReference type="InterPro" id="IPR001313">
    <property type="entry name" value="Pumilio_RNA-bd_rpt"/>
</dbReference>
<evidence type="ECO:0000256" key="2">
    <source>
        <dbReference type="PROSITE-ProRule" id="PRU00317"/>
    </source>
</evidence>
<dbReference type="GO" id="GO:0003729">
    <property type="term" value="F:mRNA binding"/>
    <property type="evidence" value="ECO:0007669"/>
    <property type="project" value="TreeGrafter"/>
</dbReference>
<dbReference type="CDD" id="cd07920">
    <property type="entry name" value="Pumilio"/>
    <property type="match status" value="1"/>
</dbReference>
<feature type="repeat" description="Pumilio" evidence="2">
    <location>
        <begin position="702"/>
        <end position="737"/>
    </location>
</feature>
<organism evidence="5 6">
    <name type="scientific">Anaeramoeba flamelloides</name>
    <dbReference type="NCBI Taxonomy" id="1746091"/>
    <lineage>
        <taxon>Eukaryota</taxon>
        <taxon>Metamonada</taxon>
        <taxon>Anaeramoebidae</taxon>
        <taxon>Anaeramoeba</taxon>
    </lineage>
</organism>
<accession>A0AAV7ZAC5</accession>
<proteinExistence type="predicted"/>
<feature type="region of interest" description="Disordered" evidence="3">
    <location>
        <begin position="815"/>
        <end position="834"/>
    </location>
</feature>
<dbReference type="GO" id="GO:0010608">
    <property type="term" value="P:post-transcriptional regulation of gene expression"/>
    <property type="evidence" value="ECO:0007669"/>
    <property type="project" value="TreeGrafter"/>
</dbReference>